<dbReference type="PANTHER" id="PTHR38684:SF1">
    <property type="entry name" value="PROTEIN AMPE"/>
    <property type="match status" value="1"/>
</dbReference>
<dbReference type="GO" id="GO:0046677">
    <property type="term" value="P:response to antibiotic"/>
    <property type="evidence" value="ECO:0007669"/>
    <property type="project" value="TreeGrafter"/>
</dbReference>
<accession>A0A0D9ARC1</accession>
<dbReference type="PATRIC" id="fig|316.101.peg.421"/>
<feature type="transmembrane region" description="Helical" evidence="1">
    <location>
        <begin position="43"/>
        <end position="64"/>
    </location>
</feature>
<name>A0A0D9ARC1_STUST</name>
<dbReference type="RefSeq" id="WP_045160781.1">
    <property type="nucleotide sequence ID" value="NZ_JYHV01000011.1"/>
</dbReference>
<evidence type="ECO:0000313" key="2">
    <source>
        <dbReference type="EMBL" id="KJH83272.1"/>
    </source>
</evidence>
<gene>
    <name evidence="2" type="ORF">UF78_04195</name>
</gene>
<dbReference type="InterPro" id="IPR052966">
    <property type="entry name" value="Beta-lactamase_Reg"/>
</dbReference>
<evidence type="ECO:0000256" key="1">
    <source>
        <dbReference type="SAM" id="Phobius"/>
    </source>
</evidence>
<organism evidence="2 3">
    <name type="scientific">Stutzerimonas stutzeri</name>
    <name type="common">Pseudomonas stutzeri</name>
    <dbReference type="NCBI Taxonomy" id="316"/>
    <lineage>
        <taxon>Bacteria</taxon>
        <taxon>Pseudomonadati</taxon>
        <taxon>Pseudomonadota</taxon>
        <taxon>Gammaproteobacteria</taxon>
        <taxon>Pseudomonadales</taxon>
        <taxon>Pseudomonadaceae</taxon>
        <taxon>Stutzerimonas</taxon>
    </lineage>
</organism>
<dbReference type="InterPro" id="IPR031347">
    <property type="entry name" value="AmpE"/>
</dbReference>
<proteinExistence type="predicted"/>
<evidence type="ECO:0000313" key="3">
    <source>
        <dbReference type="Proteomes" id="UP000032487"/>
    </source>
</evidence>
<sequence>MIFLVLLLVLLIDKLTDWRRDVQHDGPWLSLLRRVEGHSEVASRPWLGLSLSVLLPVLLLGLLLMALKPLAYGWLSLPLHLLVLLYSLGRGQGKLEFGAFRDAWRRGDDEAAVLVAERDLGLTASDAPSLLHAVEAQLLWRSHQGFFAVIFWYVLLGPIAALAYRLLALTIEHASSEAMRERAGQIRHAFDWLPVRVLLASFGLVGNFVAVNRALLHDLLHWEIPAQRLLAEVGPVAADLGERCEGEAGISRLDSLAALLVRARMLWYAAIALWVLLL</sequence>
<keyword evidence="1" id="KW-0812">Transmembrane</keyword>
<dbReference type="OrthoDB" id="9811967at2"/>
<reference evidence="2 3" key="1">
    <citation type="submission" date="2015-02" db="EMBL/GenBank/DDBJ databases">
        <title>Draft genome sequence of Pseudomonas stutzeri NT0128 isolated from wheat (Triticum turgidum) rhizosphere.</title>
        <authorList>
            <person name="Tovi N."/>
            <person name="Frenk S."/>
            <person name="Hadar Y."/>
            <person name="Minz D."/>
        </authorList>
    </citation>
    <scope>NUCLEOTIDE SEQUENCE [LARGE SCALE GENOMIC DNA]</scope>
    <source>
        <strain evidence="2 3">NT0128</strain>
    </source>
</reference>
<dbReference type="AlphaFoldDB" id="A0A0D9ARC1"/>
<feature type="transmembrane region" description="Helical" evidence="1">
    <location>
        <begin position="189"/>
        <end position="210"/>
    </location>
</feature>
<dbReference type="Proteomes" id="UP000032487">
    <property type="component" value="Unassembled WGS sequence"/>
</dbReference>
<feature type="transmembrane region" description="Helical" evidence="1">
    <location>
        <begin position="146"/>
        <end position="168"/>
    </location>
</feature>
<protein>
    <submittedName>
        <fullName evidence="2">Membrane protein</fullName>
    </submittedName>
</protein>
<dbReference type="GO" id="GO:0005886">
    <property type="term" value="C:plasma membrane"/>
    <property type="evidence" value="ECO:0007669"/>
    <property type="project" value="TreeGrafter"/>
</dbReference>
<keyword evidence="1" id="KW-0472">Membrane</keyword>
<dbReference type="EMBL" id="JYHV01000011">
    <property type="protein sequence ID" value="KJH83272.1"/>
    <property type="molecule type" value="Genomic_DNA"/>
</dbReference>
<dbReference type="PANTHER" id="PTHR38684">
    <property type="entry name" value="PROTEIN AMPE"/>
    <property type="match status" value="1"/>
</dbReference>
<dbReference type="Pfam" id="PF17113">
    <property type="entry name" value="AmpE"/>
    <property type="match status" value="1"/>
</dbReference>
<feature type="transmembrane region" description="Helical" evidence="1">
    <location>
        <begin position="71"/>
        <end position="89"/>
    </location>
</feature>
<comment type="caution">
    <text evidence="2">The sequence shown here is derived from an EMBL/GenBank/DDBJ whole genome shotgun (WGS) entry which is preliminary data.</text>
</comment>
<feature type="transmembrane region" description="Helical" evidence="1">
    <location>
        <begin position="256"/>
        <end position="277"/>
    </location>
</feature>
<keyword evidence="1" id="KW-1133">Transmembrane helix</keyword>